<feature type="transmembrane region" description="Helical" evidence="8">
    <location>
        <begin position="7"/>
        <end position="25"/>
    </location>
</feature>
<evidence type="ECO:0000313" key="9">
    <source>
        <dbReference type="EMBL" id="CAH0540362.1"/>
    </source>
</evidence>
<sequence>MRPKRWVLPLKVAAALALSIVVSLVLGWDKAYWAAFAVIIMAANVPNETTGYSLKIGRLRLIGTFAGIIITFLLVGLFGQQALAFLTVYSIIIATCVYQQTNTRHGYAWRMAIIVSSIIIDMGNMTTGQLFAISANRLQETILGVLCFSLISSIFSPVSSRVALINILKDNAKNKIDEIEEAINSLNTSNTLNKKNFDGENLEYLARIDDALQAAKLGSYQVSRDFATWENIRDLQNKWSLINGHVYEALSLLETPFNQEQKQDLILILTQLKNRYTNTVNLFEYVLENPQPSKHDLLYHINNTRLQLTHNSTLKSLLEGQHSLRGPLGMLRENLLKMDMVQEEIYQHLVQAMISDKPLHPRKKKPTESAILTITLKSECLINALKIFIIFWISVALWVYVPMQGGAMFVVLTLIYGSVALSLPFVSPRYTLNRLLFWSISALSQYTLILPHLSQLWQIGVFYFINVFIIWFYFNRPIQIMDRLLGCQILILITSSATTQIPNYSINNGLLTVALISMGLIIILWVYNGIYSSQPEFVFLRQLNQFRISLYLRIKKILKKKSSKIISIQVLQPVQAVSLAEMASSKINWSNYSKVDKQQVTTLLNLTYRACFHYRSFEDKYNNWTDKNYSEGINRLIIQSLIELAKNLRSSNIHEKQKEYNTSTLCSLKEKLLTHKNNKCHSIITTVFTEDEIDINCDLITSLLIFIQSVKDIDIIKFSKSQISQLKSTPFSL</sequence>
<proteinExistence type="predicted"/>
<evidence type="ECO:0000256" key="7">
    <source>
        <dbReference type="SAM" id="Coils"/>
    </source>
</evidence>
<keyword evidence="6 8" id="KW-0472">Membrane</keyword>
<feature type="transmembrane region" description="Helical" evidence="8">
    <location>
        <begin position="59"/>
        <end position="76"/>
    </location>
</feature>
<evidence type="ECO:0000256" key="4">
    <source>
        <dbReference type="ARBA" id="ARBA00022692"/>
    </source>
</evidence>
<feature type="transmembrane region" description="Helical" evidence="8">
    <location>
        <begin position="456"/>
        <end position="474"/>
    </location>
</feature>
<feature type="transmembrane region" description="Helical" evidence="8">
    <location>
        <begin position="82"/>
        <end position="99"/>
    </location>
</feature>
<keyword evidence="10" id="KW-1185">Reference proteome</keyword>
<dbReference type="Proteomes" id="UP000838748">
    <property type="component" value="Unassembled WGS sequence"/>
</dbReference>
<feature type="transmembrane region" description="Helical" evidence="8">
    <location>
        <begin position="141"/>
        <end position="164"/>
    </location>
</feature>
<evidence type="ECO:0000256" key="8">
    <source>
        <dbReference type="SAM" id="Phobius"/>
    </source>
</evidence>
<keyword evidence="5 8" id="KW-1133">Transmembrane helix</keyword>
<evidence type="ECO:0008006" key="11">
    <source>
        <dbReference type="Google" id="ProtNLM"/>
    </source>
</evidence>
<feature type="transmembrane region" description="Helical" evidence="8">
    <location>
        <begin position="380"/>
        <end position="401"/>
    </location>
</feature>
<feature type="coiled-coil region" evidence="7">
    <location>
        <begin position="162"/>
        <end position="189"/>
    </location>
</feature>
<evidence type="ECO:0000256" key="1">
    <source>
        <dbReference type="ARBA" id="ARBA00004651"/>
    </source>
</evidence>
<dbReference type="PANTHER" id="PTHR30509">
    <property type="entry name" value="P-HYDROXYBENZOIC ACID EFFLUX PUMP SUBUNIT-RELATED"/>
    <property type="match status" value="1"/>
</dbReference>
<gene>
    <name evidence="9" type="ORF">VMF7928_02807</name>
</gene>
<dbReference type="RefSeq" id="WP_237362343.1">
    <property type="nucleotide sequence ID" value="NZ_CAKLDM010000002.1"/>
</dbReference>
<protein>
    <recommendedName>
        <fullName evidence="11">FUSC family protein</fullName>
    </recommendedName>
</protein>
<dbReference type="Pfam" id="PF04632">
    <property type="entry name" value="FUSC"/>
    <property type="match status" value="1"/>
</dbReference>
<name>A0ABN8E4H3_9VIBR</name>
<dbReference type="EMBL" id="CAKLDM010000002">
    <property type="protein sequence ID" value="CAH0540362.1"/>
    <property type="molecule type" value="Genomic_DNA"/>
</dbReference>
<feature type="transmembrane region" description="Helical" evidence="8">
    <location>
        <begin position="509"/>
        <end position="527"/>
    </location>
</feature>
<keyword evidence="3" id="KW-1003">Cell membrane</keyword>
<dbReference type="PANTHER" id="PTHR30509:SF9">
    <property type="entry name" value="MULTIDRUG RESISTANCE PROTEIN MDTO"/>
    <property type="match status" value="1"/>
</dbReference>
<evidence type="ECO:0000256" key="2">
    <source>
        <dbReference type="ARBA" id="ARBA00022448"/>
    </source>
</evidence>
<reference evidence="9" key="1">
    <citation type="submission" date="2021-11" db="EMBL/GenBank/DDBJ databases">
        <authorList>
            <person name="Rodrigo-Torres L."/>
            <person name="Arahal R. D."/>
            <person name="Lucena T."/>
        </authorList>
    </citation>
    <scope>NUCLEOTIDE SEQUENCE</scope>
    <source>
        <strain evidence="9">CECT 7928</strain>
    </source>
</reference>
<keyword evidence="4 8" id="KW-0812">Transmembrane</keyword>
<evidence type="ECO:0000256" key="6">
    <source>
        <dbReference type="ARBA" id="ARBA00023136"/>
    </source>
</evidence>
<accession>A0ABN8E4H3</accession>
<keyword evidence="7" id="KW-0175">Coiled coil</keyword>
<evidence type="ECO:0000256" key="3">
    <source>
        <dbReference type="ARBA" id="ARBA00022475"/>
    </source>
</evidence>
<comment type="caution">
    <text evidence="9">The sequence shown here is derived from an EMBL/GenBank/DDBJ whole genome shotgun (WGS) entry which is preliminary data.</text>
</comment>
<evidence type="ECO:0000313" key="10">
    <source>
        <dbReference type="Proteomes" id="UP000838748"/>
    </source>
</evidence>
<feature type="transmembrane region" description="Helical" evidence="8">
    <location>
        <begin position="432"/>
        <end position="450"/>
    </location>
</feature>
<feature type="transmembrane region" description="Helical" evidence="8">
    <location>
        <begin position="31"/>
        <end position="47"/>
    </location>
</feature>
<keyword evidence="2" id="KW-0813">Transport</keyword>
<dbReference type="InterPro" id="IPR006726">
    <property type="entry name" value="PHBA_efflux_AaeB/fusaric-R"/>
</dbReference>
<feature type="transmembrane region" description="Helical" evidence="8">
    <location>
        <begin position="111"/>
        <end position="135"/>
    </location>
</feature>
<comment type="subcellular location">
    <subcellularLocation>
        <location evidence="1">Cell membrane</location>
        <topology evidence="1">Multi-pass membrane protein</topology>
    </subcellularLocation>
</comment>
<evidence type="ECO:0000256" key="5">
    <source>
        <dbReference type="ARBA" id="ARBA00022989"/>
    </source>
</evidence>
<feature type="transmembrane region" description="Helical" evidence="8">
    <location>
        <begin position="407"/>
        <end position="425"/>
    </location>
</feature>
<organism evidence="9 10">
    <name type="scientific">Vibrio marisflavi CECT 7928</name>
    <dbReference type="NCBI Taxonomy" id="634439"/>
    <lineage>
        <taxon>Bacteria</taxon>
        <taxon>Pseudomonadati</taxon>
        <taxon>Pseudomonadota</taxon>
        <taxon>Gammaproteobacteria</taxon>
        <taxon>Vibrionales</taxon>
        <taxon>Vibrionaceae</taxon>
        <taxon>Vibrio</taxon>
    </lineage>
</organism>